<dbReference type="Proteomes" id="UP000033961">
    <property type="component" value="Chromosome I"/>
</dbReference>
<gene>
    <name evidence="1" type="ORF">XB16_2869</name>
</gene>
<dbReference type="Gene3D" id="3.40.390.10">
    <property type="entry name" value="Collagenase (Catalytic Domain)"/>
    <property type="match status" value="1"/>
</dbReference>
<reference evidence="1 2" key="1">
    <citation type="journal article" date="2015" name="Genome Announc.">
        <title>Draft Genome Sequences of Leptospira santarosai Strains U160, U164, and U233, Isolated from Asymptomatic Cattle.</title>
        <authorList>
            <person name="Kremer F.S."/>
            <person name="Eslabao M.R."/>
            <person name="Provisor M."/>
            <person name="Woloski R.D."/>
            <person name="Ramires O.V."/>
            <person name="Moreno L.Z."/>
            <person name="Moreno A.M."/>
            <person name="Hamond C."/>
            <person name="Lilenbaum W."/>
            <person name="Dellagostin O.A."/>
        </authorList>
    </citation>
    <scope>NUCLEOTIDE SEQUENCE [LARGE SCALE GENOMIC DNA]</scope>
    <source>
        <strain evidence="1 2">U160</strain>
    </source>
</reference>
<dbReference type="EMBL" id="CP027843">
    <property type="protein sequence ID" value="AVQ13172.1"/>
    <property type="molecule type" value="Genomic_DNA"/>
</dbReference>
<evidence type="ECO:0000313" key="1">
    <source>
        <dbReference type="EMBL" id="AVQ13172.1"/>
    </source>
</evidence>
<sequence>MIVTDFSLGFETRPCPFFRRRGFGFTYFRRVEIYTMRLLRFPKPNLTPSKTARDKVLSQFRDRFHLKKYFGIPLVFFGLFCCKAPIANNPYHQLFTDHPITRAERYSVSKGWEYRISGLDADEQNFIREMNRIDGFSDLPQTETDLEFWKNRMRVVRKSLPNSVNTLLDRILFRVIFCRNLGSTGLSSFVYDGSTPLGGVIFLDTDMLTQTANEWITKKENSPFVPGNVQIKVRIESDDSNRIPEAIEYILLHEVGHILSVQKGIVPDFREKHRNFSTFEFSKGIWEEENVSSWDSSFPLRKKIKFYSSKPIDLSNNWNRIYPILENTPFPTLYSATNGDDFFADSFVSYVHTELQNKIWSLEIVQDGKKIYEMKNGIQKPRCKKQKDFLDRLFSEIR</sequence>
<evidence type="ECO:0000313" key="2">
    <source>
        <dbReference type="Proteomes" id="UP000033961"/>
    </source>
</evidence>
<dbReference type="GO" id="GO:0008237">
    <property type="term" value="F:metallopeptidase activity"/>
    <property type="evidence" value="ECO:0007669"/>
    <property type="project" value="InterPro"/>
</dbReference>
<name>A0A2P1QW74_9LEPT</name>
<protein>
    <submittedName>
        <fullName evidence="1">Uncharacterized protein</fullName>
    </submittedName>
</protein>
<dbReference type="InterPro" id="IPR024079">
    <property type="entry name" value="MetalloPept_cat_dom_sf"/>
</dbReference>
<accession>A0A2P1QW74</accession>
<dbReference type="AlphaFoldDB" id="A0A2P1QW74"/>
<organism evidence="1 2">
    <name type="scientific">Leptospira santarosai</name>
    <dbReference type="NCBI Taxonomy" id="28183"/>
    <lineage>
        <taxon>Bacteria</taxon>
        <taxon>Pseudomonadati</taxon>
        <taxon>Spirochaetota</taxon>
        <taxon>Spirochaetia</taxon>
        <taxon>Leptospirales</taxon>
        <taxon>Leptospiraceae</taxon>
        <taxon>Leptospira</taxon>
    </lineage>
</organism>
<proteinExistence type="predicted"/>